<dbReference type="Proteomes" id="UP000051012">
    <property type="component" value="Unassembled WGS sequence"/>
</dbReference>
<dbReference type="EMBL" id="LJNI01000069">
    <property type="protein sequence ID" value="KPJ72524.1"/>
    <property type="molecule type" value="Genomic_DNA"/>
</dbReference>
<reference evidence="1 2" key="1">
    <citation type="journal article" date="2015" name="Microbiome">
        <title>Genomic resolution of linkages in carbon, nitrogen, and sulfur cycling among widespread estuary sediment bacteria.</title>
        <authorList>
            <person name="Baker B.J."/>
            <person name="Lazar C.S."/>
            <person name="Teske A.P."/>
            <person name="Dick G.J."/>
        </authorList>
    </citation>
    <scope>NUCLEOTIDE SEQUENCE [LARGE SCALE GENOMIC DNA]</scope>
    <source>
        <strain evidence="1">DG_78</strain>
    </source>
</reference>
<evidence type="ECO:0000313" key="2">
    <source>
        <dbReference type="Proteomes" id="UP000051012"/>
    </source>
</evidence>
<dbReference type="AlphaFoldDB" id="A0A0S7YEL5"/>
<evidence type="ECO:0008006" key="3">
    <source>
        <dbReference type="Google" id="ProtNLM"/>
    </source>
</evidence>
<comment type="caution">
    <text evidence="1">The sequence shown here is derived from an EMBL/GenBank/DDBJ whole genome shotgun (WGS) entry which is preliminary data.</text>
</comment>
<dbReference type="Gene3D" id="2.40.160.60">
    <property type="entry name" value="Outer membrane protein transport protein (OMPP1/FadL/TodX)"/>
    <property type="match status" value="1"/>
</dbReference>
<dbReference type="SUPFAM" id="SSF56935">
    <property type="entry name" value="Porins"/>
    <property type="match status" value="1"/>
</dbReference>
<proteinExistence type="predicted"/>
<organism evidence="1 2">
    <name type="scientific">candidate division TA06 bacterium DG_78</name>
    <dbReference type="NCBI Taxonomy" id="1703772"/>
    <lineage>
        <taxon>Bacteria</taxon>
        <taxon>Bacteria division TA06</taxon>
    </lineage>
</organism>
<gene>
    <name evidence="1" type="ORF">AMJ52_06005</name>
</gene>
<name>A0A0S7YEL5_UNCT6</name>
<protein>
    <recommendedName>
        <fullName evidence="3">DUF5723 domain-containing protein</fullName>
    </recommendedName>
</protein>
<accession>A0A0S7YEL5</accession>
<sequence>MALGYAVTASNHGVNAIRSNPAALTLLSKNELMCGYEHSLSGIEGLHNITIAFCRPMFGGGLGIQVSEFGFSEQKEQAVTCAFGLHLSDEFKLGVGSDLYLINNKRTGKNFAYGLNVAFLATLYERWSLGVFGHNLNQPQFGSTEEGQLPQEFSAGFAYQPFDDILSEIDFSLIEDNLRIHVAGELKLLNRIFFRTGVQTNPSVISAGTGVVYKFITIDYAVEYIPELPLTHAINMNFEF</sequence>
<evidence type="ECO:0000313" key="1">
    <source>
        <dbReference type="EMBL" id="KPJ72524.1"/>
    </source>
</evidence>